<organism evidence="2 3">
    <name type="scientific">Blautia luti</name>
    <dbReference type="NCBI Taxonomy" id="89014"/>
    <lineage>
        <taxon>Bacteria</taxon>
        <taxon>Bacillati</taxon>
        <taxon>Bacillota</taxon>
        <taxon>Clostridia</taxon>
        <taxon>Lachnospirales</taxon>
        <taxon>Lachnospiraceae</taxon>
        <taxon>Blautia</taxon>
    </lineage>
</organism>
<keyword evidence="2" id="KW-0808">Transferase</keyword>
<sequence>MNDYFKLQNVLFCEDDKLATHWKMFFHGSQPAYDRQNRCIVIGAGQVVDFCTYFNSIALRKWRTYTWADKLILKLRVQGKIEICLTGYEKEDNRYIRRIVARKKINAEEEKEIWIPYPDKPLELAGFEVHALEYSTIFEGEYGTEVQADKRNHVSLHLITTTFKKEEYILPNIELLKKTVLTEKRLEEISDRESLAKNFWIHVVDNGRTLSPEQMEADHVQLHPNLNTGGAGGFTRGMLESLEHREKPTNVLLMDDDVLVLPESIIRTYQLLRIQRPEYKRHFISGAMLYYEEMERLHEDVGYVNRTGEYGPLKSRINTAKIEKVLRREGQKKNPDTAYAGWWYCCIPVEFVRKDNLPLPLFIRGDDVEYSLRNKAEFITMNGICIWHKGFSNKFNGAMEFYQVHRNSLILQAASGVCRNIDFMDRISKLVRVNLLRFNYDGAEQLLDAVEDYLKGYHFLMKNQGEKLMKEESSKNEKLISLEHFPEAPMKPYEVYNDTPRKPLETFLYRITYNGHFWPSCLLKKQVVPVAYDWFYSPHLYFFRRKLLVVNPAMETGAYREMDRKRFIRILRRKHRIMKQYKETHTHVEREFREHRDEMTSESFWRKYLEIDQK</sequence>
<dbReference type="Pfam" id="PF17994">
    <property type="entry name" value="Glft2_N"/>
    <property type="match status" value="1"/>
</dbReference>
<keyword evidence="3" id="KW-1185">Reference proteome</keyword>
<dbReference type="Proteomes" id="UP000408482">
    <property type="component" value="Unassembled WGS sequence"/>
</dbReference>
<name>A0A564W5Q8_9FIRM</name>
<protein>
    <submittedName>
        <fullName evidence="2">Galactofuranosyl transferase GlfT2</fullName>
        <ecNumber evidence="2">2.4.1.288</ecNumber>
    </submittedName>
</protein>
<evidence type="ECO:0000313" key="3">
    <source>
        <dbReference type="Proteomes" id="UP000408482"/>
    </source>
</evidence>
<dbReference type="GO" id="GO:0016757">
    <property type="term" value="F:glycosyltransferase activity"/>
    <property type="evidence" value="ECO:0007669"/>
    <property type="project" value="UniProtKB-KW"/>
</dbReference>
<dbReference type="InterPro" id="IPR040492">
    <property type="entry name" value="GlfT2_N"/>
</dbReference>
<accession>A0A564W5Q8</accession>
<evidence type="ECO:0000259" key="1">
    <source>
        <dbReference type="Pfam" id="PF17994"/>
    </source>
</evidence>
<dbReference type="Gene3D" id="3.90.550.60">
    <property type="match status" value="1"/>
</dbReference>
<dbReference type="EMBL" id="CABHNW010000134">
    <property type="protein sequence ID" value="VUX39928.1"/>
    <property type="molecule type" value="Genomic_DNA"/>
</dbReference>
<keyword evidence="2" id="KW-0328">Glycosyltransferase</keyword>
<feature type="domain" description="Galactofuranosyltransferase GlfT2 N-terminal" evidence="1">
    <location>
        <begin position="37"/>
        <end position="88"/>
    </location>
</feature>
<dbReference type="RefSeq" id="WP_144094371.1">
    <property type="nucleotide sequence ID" value="NZ_CABHMX010000007.1"/>
</dbReference>
<dbReference type="AlphaFoldDB" id="A0A564W5Q8"/>
<proteinExistence type="predicted"/>
<dbReference type="InterPro" id="IPR029044">
    <property type="entry name" value="Nucleotide-diphossugar_trans"/>
</dbReference>
<dbReference type="SUPFAM" id="SSF53448">
    <property type="entry name" value="Nucleotide-diphospho-sugar transferases"/>
    <property type="match status" value="1"/>
</dbReference>
<evidence type="ECO:0000313" key="2">
    <source>
        <dbReference type="EMBL" id="VUX39928.1"/>
    </source>
</evidence>
<reference evidence="2 3" key="1">
    <citation type="submission" date="2019-07" db="EMBL/GenBank/DDBJ databases">
        <authorList>
            <person name="Hibberd C M."/>
            <person name="Gehrig L. J."/>
            <person name="Chang H.-W."/>
            <person name="Venkatesh S."/>
        </authorList>
    </citation>
    <scope>NUCLEOTIDE SEQUENCE [LARGE SCALE GENOMIC DNA]</scope>
    <source>
        <strain evidence="2">Blautia_luti_SSTS_Bg7063</strain>
    </source>
</reference>
<dbReference type="EC" id="2.4.1.288" evidence="2"/>
<gene>
    <name evidence="2" type="primary">glfT2_1</name>
    <name evidence="2" type="ORF">RSSSTS7063_00528</name>
</gene>